<dbReference type="Proteomes" id="UP000092600">
    <property type="component" value="Unassembled WGS sequence"/>
</dbReference>
<reference evidence="2 3" key="1">
    <citation type="journal article" date="2016" name="DNA Res.">
        <title>The draft genome of MD-2 pineapple using hybrid error correction of long reads.</title>
        <authorList>
            <person name="Redwan R.M."/>
            <person name="Saidin A."/>
            <person name="Kumar S.V."/>
        </authorList>
    </citation>
    <scope>NUCLEOTIDE SEQUENCE [LARGE SCALE GENOMIC DNA]</scope>
    <source>
        <strain evidence="3">cv. MD2</strain>
        <tissue evidence="2">Leaf</tissue>
    </source>
</reference>
<organism evidence="2 3">
    <name type="scientific">Ananas comosus</name>
    <name type="common">Pineapple</name>
    <name type="synonym">Ananas ananas</name>
    <dbReference type="NCBI Taxonomy" id="4615"/>
    <lineage>
        <taxon>Eukaryota</taxon>
        <taxon>Viridiplantae</taxon>
        <taxon>Streptophyta</taxon>
        <taxon>Embryophyta</taxon>
        <taxon>Tracheophyta</taxon>
        <taxon>Spermatophyta</taxon>
        <taxon>Magnoliopsida</taxon>
        <taxon>Liliopsida</taxon>
        <taxon>Poales</taxon>
        <taxon>Bromeliaceae</taxon>
        <taxon>Bromelioideae</taxon>
        <taxon>Ananas</taxon>
    </lineage>
</organism>
<dbReference type="AlphaFoldDB" id="A0A199VPG3"/>
<dbReference type="EMBL" id="LSRQ01001244">
    <property type="protein sequence ID" value="OAY78595.1"/>
    <property type="molecule type" value="Genomic_DNA"/>
</dbReference>
<keyword evidence="1" id="KW-0732">Signal</keyword>
<proteinExistence type="predicted"/>
<feature type="signal peptide" evidence="1">
    <location>
        <begin position="1"/>
        <end position="15"/>
    </location>
</feature>
<evidence type="ECO:0000256" key="1">
    <source>
        <dbReference type="SAM" id="SignalP"/>
    </source>
</evidence>
<evidence type="ECO:0000313" key="3">
    <source>
        <dbReference type="Proteomes" id="UP000092600"/>
    </source>
</evidence>
<name>A0A199VPG3_ANACO</name>
<feature type="chain" id="PRO_5013085412" evidence="1">
    <location>
        <begin position="16"/>
        <end position="73"/>
    </location>
</feature>
<protein>
    <submittedName>
        <fullName evidence="2">Uncharacterized protein</fullName>
    </submittedName>
</protein>
<gene>
    <name evidence="2" type="ORF">ACMD2_21601</name>
</gene>
<accession>A0A199VPG3</accession>
<sequence>MLVMAAFYAAYLVLTQRISEDDEGDTDYSRENESCVTFSNNQIADEEAFTESSDDEYGDIANYDCSTDKKSEV</sequence>
<evidence type="ECO:0000313" key="2">
    <source>
        <dbReference type="EMBL" id="OAY78595.1"/>
    </source>
</evidence>
<comment type="caution">
    <text evidence="2">The sequence shown here is derived from an EMBL/GenBank/DDBJ whole genome shotgun (WGS) entry which is preliminary data.</text>
</comment>